<accession>A0A9X9Q4G1</accession>
<keyword evidence="2" id="KW-0143">Chaperone</keyword>
<evidence type="ECO:0000256" key="2">
    <source>
        <dbReference type="ARBA" id="ARBA00023186"/>
    </source>
</evidence>
<dbReference type="GO" id="GO:0005759">
    <property type="term" value="C:mitochondrial matrix"/>
    <property type="evidence" value="ECO:0007669"/>
    <property type="project" value="TreeGrafter"/>
</dbReference>
<dbReference type="GO" id="GO:0005524">
    <property type="term" value="F:ATP binding"/>
    <property type="evidence" value="ECO:0007669"/>
    <property type="project" value="InterPro"/>
</dbReference>
<evidence type="ECO:0000256" key="1">
    <source>
        <dbReference type="ARBA" id="ARBA00006975"/>
    </source>
</evidence>
<gene>
    <name evidence="3" type="ORF">BN2614_LOCUS1</name>
</gene>
<evidence type="ECO:0000313" key="4">
    <source>
        <dbReference type="Proteomes" id="UP000269945"/>
    </source>
</evidence>
<dbReference type="GO" id="GO:0051082">
    <property type="term" value="F:unfolded protein binding"/>
    <property type="evidence" value="ECO:0007669"/>
    <property type="project" value="TreeGrafter"/>
</dbReference>
<dbReference type="GO" id="GO:0044183">
    <property type="term" value="F:protein folding chaperone"/>
    <property type="evidence" value="ECO:0007669"/>
    <property type="project" value="InterPro"/>
</dbReference>
<dbReference type="InterPro" id="IPR011032">
    <property type="entry name" value="GroES-like_sf"/>
</dbReference>
<dbReference type="EMBL" id="CYRY02034316">
    <property type="protein sequence ID" value="VCX10693.1"/>
    <property type="molecule type" value="Genomic_DNA"/>
</dbReference>
<comment type="caution">
    <text evidence="3">The sequence shown here is derived from an EMBL/GenBank/DDBJ whole genome shotgun (WGS) entry which is preliminary data.</text>
</comment>
<dbReference type="InterPro" id="IPR020818">
    <property type="entry name" value="Chaperonin_GroES"/>
</dbReference>
<dbReference type="SMART" id="SM00883">
    <property type="entry name" value="Cpn10"/>
    <property type="match status" value="1"/>
</dbReference>
<dbReference type="AlphaFoldDB" id="A0A9X9Q4G1"/>
<dbReference type="PANTHER" id="PTHR10772">
    <property type="entry name" value="10 KDA HEAT SHOCK PROTEIN"/>
    <property type="match status" value="1"/>
</dbReference>
<reference evidence="3 4" key="1">
    <citation type="submission" date="2018-10" db="EMBL/GenBank/DDBJ databases">
        <authorList>
            <person name="Ekblom R."/>
            <person name="Jareborg N."/>
        </authorList>
    </citation>
    <scope>NUCLEOTIDE SEQUENCE [LARGE SCALE GENOMIC DNA]</scope>
    <source>
        <tissue evidence="3">Muscle</tissue>
    </source>
</reference>
<evidence type="ECO:0000313" key="3">
    <source>
        <dbReference type="EMBL" id="VCX10693.1"/>
    </source>
</evidence>
<comment type="similarity">
    <text evidence="1">Belongs to the GroES chaperonin family.</text>
</comment>
<dbReference type="SUPFAM" id="SSF50129">
    <property type="entry name" value="GroES-like"/>
    <property type="match status" value="1"/>
</dbReference>
<proteinExistence type="inferred from homology"/>
<dbReference type="InterPro" id="IPR037124">
    <property type="entry name" value="Chaperonin_GroES_sf"/>
</dbReference>
<dbReference type="GO" id="GO:0046872">
    <property type="term" value="F:metal ion binding"/>
    <property type="evidence" value="ECO:0007669"/>
    <property type="project" value="TreeGrafter"/>
</dbReference>
<dbReference type="Gene3D" id="2.30.33.40">
    <property type="entry name" value="GroES chaperonin"/>
    <property type="match status" value="1"/>
</dbReference>
<evidence type="ECO:0008006" key="5">
    <source>
        <dbReference type="Google" id="ProtNLM"/>
    </source>
</evidence>
<organism evidence="3 4">
    <name type="scientific">Gulo gulo</name>
    <name type="common">Wolverine</name>
    <name type="synonym">Gluton</name>
    <dbReference type="NCBI Taxonomy" id="48420"/>
    <lineage>
        <taxon>Eukaryota</taxon>
        <taxon>Metazoa</taxon>
        <taxon>Chordata</taxon>
        <taxon>Craniata</taxon>
        <taxon>Vertebrata</taxon>
        <taxon>Euteleostomi</taxon>
        <taxon>Mammalia</taxon>
        <taxon>Eutheria</taxon>
        <taxon>Laurasiatheria</taxon>
        <taxon>Carnivora</taxon>
        <taxon>Caniformia</taxon>
        <taxon>Musteloidea</taxon>
        <taxon>Mustelidae</taxon>
        <taxon>Guloninae</taxon>
        <taxon>Gulo</taxon>
    </lineage>
</organism>
<sequence length="71" mass="7715">MLPEKSQGKVWRATLVAVGSGSRGKGGEIPPVGVKFGDQVLLPEYRGKKVVLHDKDCFLFRDGDIPGKYAD</sequence>
<dbReference type="CDD" id="cd00320">
    <property type="entry name" value="cpn10"/>
    <property type="match status" value="1"/>
</dbReference>
<protein>
    <recommendedName>
        <fullName evidence="5">10 kDa heat shock protein, mitochondrial</fullName>
    </recommendedName>
</protein>
<dbReference type="GO" id="GO:0051087">
    <property type="term" value="F:protein-folding chaperone binding"/>
    <property type="evidence" value="ECO:0007669"/>
    <property type="project" value="TreeGrafter"/>
</dbReference>
<name>A0A9X9Q4G1_GULGU</name>
<dbReference type="PANTHER" id="PTHR10772:SF0">
    <property type="entry name" value="10 KDA HEAT SHOCK PROTEIN, MITOCHONDRIAL"/>
    <property type="match status" value="1"/>
</dbReference>
<dbReference type="Proteomes" id="UP000269945">
    <property type="component" value="Unassembled WGS sequence"/>
</dbReference>
<keyword evidence="4" id="KW-1185">Reference proteome</keyword>
<dbReference type="Pfam" id="PF00166">
    <property type="entry name" value="Cpn10"/>
    <property type="match status" value="1"/>
</dbReference>